<evidence type="ECO:0000313" key="1">
    <source>
        <dbReference type="EMBL" id="KAI4816869.1"/>
    </source>
</evidence>
<name>A0ACB9WSZ8_CHAAC</name>
<proteinExistence type="predicted"/>
<dbReference type="Proteomes" id="UP001057452">
    <property type="component" value="Chromosome 12"/>
</dbReference>
<reference evidence="1" key="1">
    <citation type="submission" date="2022-05" db="EMBL/GenBank/DDBJ databases">
        <title>Chromosome-level genome of Chaenocephalus aceratus.</title>
        <authorList>
            <person name="Park H."/>
        </authorList>
    </citation>
    <scope>NUCLEOTIDE SEQUENCE</scope>
    <source>
        <strain evidence="1">KU_202001</strain>
    </source>
</reference>
<evidence type="ECO:0000313" key="2">
    <source>
        <dbReference type="Proteomes" id="UP001057452"/>
    </source>
</evidence>
<comment type="caution">
    <text evidence="1">The sequence shown here is derived from an EMBL/GenBank/DDBJ whole genome shotgun (WGS) entry which is preliminary data.</text>
</comment>
<protein>
    <submittedName>
        <fullName evidence="1">Uncharacterized protein</fullName>
    </submittedName>
</protein>
<keyword evidence="2" id="KW-1185">Reference proteome</keyword>
<sequence>MEAVRLQGKSLVPVLVYRMGQAVSHQGLNRPTDRPCPKQICPFSQPDLPDSRPEGADMMWEERTGGGKEARPVCTVIMADSTTGYGVINKMPPVIALSVTLAGMG</sequence>
<organism evidence="1 2">
    <name type="scientific">Chaenocephalus aceratus</name>
    <name type="common">Blackfin icefish</name>
    <name type="synonym">Chaenichthys aceratus</name>
    <dbReference type="NCBI Taxonomy" id="36190"/>
    <lineage>
        <taxon>Eukaryota</taxon>
        <taxon>Metazoa</taxon>
        <taxon>Chordata</taxon>
        <taxon>Craniata</taxon>
        <taxon>Vertebrata</taxon>
        <taxon>Euteleostomi</taxon>
        <taxon>Actinopterygii</taxon>
        <taxon>Neopterygii</taxon>
        <taxon>Teleostei</taxon>
        <taxon>Neoteleostei</taxon>
        <taxon>Acanthomorphata</taxon>
        <taxon>Eupercaria</taxon>
        <taxon>Perciformes</taxon>
        <taxon>Notothenioidei</taxon>
        <taxon>Channichthyidae</taxon>
        <taxon>Chaenocephalus</taxon>
    </lineage>
</organism>
<dbReference type="EMBL" id="CM043796">
    <property type="protein sequence ID" value="KAI4816869.1"/>
    <property type="molecule type" value="Genomic_DNA"/>
</dbReference>
<gene>
    <name evidence="1" type="ORF">KUCAC02_009170</name>
</gene>
<accession>A0ACB9WSZ8</accession>
<feature type="non-terminal residue" evidence="1">
    <location>
        <position position="105"/>
    </location>
</feature>